<evidence type="ECO:0000313" key="2">
    <source>
        <dbReference type="EMBL" id="CAH1389980.1"/>
    </source>
</evidence>
<keyword evidence="3" id="KW-1185">Reference proteome</keyword>
<proteinExistence type="predicted"/>
<name>A0A9P0E4Q9_NEZVI</name>
<keyword evidence="1" id="KW-0732">Signal</keyword>
<reference evidence="2" key="1">
    <citation type="submission" date="2022-01" db="EMBL/GenBank/DDBJ databases">
        <authorList>
            <person name="King R."/>
        </authorList>
    </citation>
    <scope>NUCLEOTIDE SEQUENCE</scope>
</reference>
<evidence type="ECO:0008006" key="4">
    <source>
        <dbReference type="Google" id="ProtNLM"/>
    </source>
</evidence>
<dbReference type="EMBL" id="OV725077">
    <property type="protein sequence ID" value="CAH1389980.1"/>
    <property type="molecule type" value="Genomic_DNA"/>
</dbReference>
<sequence>MIIRAKLLSKRSRSASLSSTSPILLLLILVNHGTTDQCSLWPPKLSYAVSHQLRVLSRSRASLARESCHIK</sequence>
<accession>A0A9P0E4Q9</accession>
<evidence type="ECO:0000313" key="3">
    <source>
        <dbReference type="Proteomes" id="UP001152798"/>
    </source>
</evidence>
<protein>
    <recommendedName>
        <fullName evidence="4">Neuropeptide</fullName>
    </recommendedName>
</protein>
<feature type="chain" id="PRO_5040178664" description="Neuropeptide" evidence="1">
    <location>
        <begin position="36"/>
        <end position="71"/>
    </location>
</feature>
<feature type="signal peptide" evidence="1">
    <location>
        <begin position="1"/>
        <end position="35"/>
    </location>
</feature>
<dbReference type="Proteomes" id="UP001152798">
    <property type="component" value="Chromosome 1"/>
</dbReference>
<gene>
    <name evidence="2" type="ORF">NEZAVI_LOCUS1253</name>
</gene>
<dbReference type="AlphaFoldDB" id="A0A9P0E4Q9"/>
<organism evidence="2 3">
    <name type="scientific">Nezara viridula</name>
    <name type="common">Southern green stink bug</name>
    <name type="synonym">Cimex viridulus</name>
    <dbReference type="NCBI Taxonomy" id="85310"/>
    <lineage>
        <taxon>Eukaryota</taxon>
        <taxon>Metazoa</taxon>
        <taxon>Ecdysozoa</taxon>
        <taxon>Arthropoda</taxon>
        <taxon>Hexapoda</taxon>
        <taxon>Insecta</taxon>
        <taxon>Pterygota</taxon>
        <taxon>Neoptera</taxon>
        <taxon>Paraneoptera</taxon>
        <taxon>Hemiptera</taxon>
        <taxon>Heteroptera</taxon>
        <taxon>Panheteroptera</taxon>
        <taxon>Pentatomomorpha</taxon>
        <taxon>Pentatomoidea</taxon>
        <taxon>Pentatomidae</taxon>
        <taxon>Pentatominae</taxon>
        <taxon>Nezara</taxon>
    </lineage>
</organism>
<evidence type="ECO:0000256" key="1">
    <source>
        <dbReference type="SAM" id="SignalP"/>
    </source>
</evidence>